<proteinExistence type="predicted"/>
<dbReference type="InterPro" id="IPR006179">
    <property type="entry name" value="5_nucleotidase/apyrase"/>
</dbReference>
<dbReference type="RefSeq" id="WP_266012012.1">
    <property type="nucleotide sequence ID" value="NZ_JAPFQP010000002.1"/>
</dbReference>
<dbReference type="Proteomes" id="UP001207116">
    <property type="component" value="Unassembled WGS sequence"/>
</dbReference>
<comment type="caution">
    <text evidence="2">The sequence shown here is derived from an EMBL/GenBank/DDBJ whole genome shotgun (WGS) entry which is preliminary data.</text>
</comment>
<dbReference type="GO" id="GO:0005829">
    <property type="term" value="C:cytosol"/>
    <property type="evidence" value="ECO:0007669"/>
    <property type="project" value="TreeGrafter"/>
</dbReference>
<sequence>MNLYSKLFVVFITICLLSGCREKPVALWSISGQRIPITDSLPAIDSLEEFILPYRNRVNQVLDSTLAYAPYAITKSDGQWNTTAGNLMADIVLEQAGPIFKMRTGKDLDLVLLNHGGIRSIISQGPVTARTAYEVMPFENQIAVTEMKGPAVRQLISFLIRSGRPHPVAGMQITLDKNKTLQSVTIQGRPFNENRSYFVGTSDYLVKGGDDMGFFRENDTVITLDYKIRNAMIDYFKKVDTLMPVIDNRFRQLK</sequence>
<dbReference type="AlphaFoldDB" id="A0AAE3MKF7"/>
<evidence type="ECO:0000259" key="1">
    <source>
        <dbReference type="Pfam" id="PF02872"/>
    </source>
</evidence>
<keyword evidence="3" id="KW-1185">Reference proteome</keyword>
<dbReference type="GO" id="GO:0016787">
    <property type="term" value="F:hydrolase activity"/>
    <property type="evidence" value="ECO:0007669"/>
    <property type="project" value="InterPro"/>
</dbReference>
<dbReference type="Gene3D" id="3.90.780.10">
    <property type="entry name" value="5'-Nucleotidase, C-terminal domain"/>
    <property type="match status" value="1"/>
</dbReference>
<dbReference type="EMBL" id="JAPFQP010000002">
    <property type="protein sequence ID" value="MCX2719375.1"/>
    <property type="molecule type" value="Genomic_DNA"/>
</dbReference>
<name>A0AAE3MKF7_9FLAO</name>
<dbReference type="GO" id="GO:0009166">
    <property type="term" value="P:nucleotide catabolic process"/>
    <property type="evidence" value="ECO:0007669"/>
    <property type="project" value="InterPro"/>
</dbReference>
<dbReference type="InterPro" id="IPR008334">
    <property type="entry name" value="5'-Nucleotdase_C"/>
</dbReference>
<evidence type="ECO:0000313" key="2">
    <source>
        <dbReference type="EMBL" id="MCX2719375.1"/>
    </source>
</evidence>
<dbReference type="PANTHER" id="PTHR11575">
    <property type="entry name" value="5'-NUCLEOTIDASE-RELATED"/>
    <property type="match status" value="1"/>
</dbReference>
<evidence type="ECO:0000313" key="3">
    <source>
        <dbReference type="Proteomes" id="UP001207116"/>
    </source>
</evidence>
<dbReference type="SUPFAM" id="SSF55816">
    <property type="entry name" value="5'-nucleotidase (syn. UDP-sugar hydrolase), C-terminal domain"/>
    <property type="match status" value="1"/>
</dbReference>
<dbReference type="PROSITE" id="PS51257">
    <property type="entry name" value="PROKAR_LIPOPROTEIN"/>
    <property type="match status" value="1"/>
</dbReference>
<dbReference type="InterPro" id="IPR036907">
    <property type="entry name" value="5'-Nucleotdase_C_sf"/>
</dbReference>
<accession>A0AAE3MKF7</accession>
<dbReference type="PANTHER" id="PTHR11575:SF22">
    <property type="entry name" value="ADL392WP"/>
    <property type="match status" value="1"/>
</dbReference>
<dbReference type="Pfam" id="PF02872">
    <property type="entry name" value="5_nucleotid_C"/>
    <property type="match status" value="1"/>
</dbReference>
<feature type="domain" description="5'-Nucleotidase C-terminal" evidence="1">
    <location>
        <begin position="81"/>
        <end position="212"/>
    </location>
</feature>
<protein>
    <submittedName>
        <fullName evidence="2">5'-nucleotidase</fullName>
    </submittedName>
</protein>
<organism evidence="2 3">
    <name type="scientific">Lentiprolixibacter aurantiacus</name>
    <dbReference type="NCBI Taxonomy" id="2993939"/>
    <lineage>
        <taxon>Bacteria</taxon>
        <taxon>Pseudomonadati</taxon>
        <taxon>Bacteroidota</taxon>
        <taxon>Flavobacteriia</taxon>
        <taxon>Flavobacteriales</taxon>
        <taxon>Flavobacteriaceae</taxon>
        <taxon>Lentiprolixibacter</taxon>
    </lineage>
</organism>
<reference evidence="2" key="1">
    <citation type="submission" date="2022-11" db="EMBL/GenBank/DDBJ databases">
        <title>The characterization of three novel Bacteroidetes species and genomic analysis of their roles in tidal elemental geochemical cycles.</title>
        <authorList>
            <person name="Ma K.-J."/>
        </authorList>
    </citation>
    <scope>NUCLEOTIDE SEQUENCE</scope>
    <source>
        <strain evidence="2">M415</strain>
    </source>
</reference>
<dbReference type="PRINTS" id="PR01607">
    <property type="entry name" value="APYRASEFAMLY"/>
</dbReference>
<gene>
    <name evidence="2" type="ORF">OO016_07170</name>
</gene>